<dbReference type="InterPro" id="IPR000524">
    <property type="entry name" value="Tscrpt_reg_HTH_GntR"/>
</dbReference>
<keyword evidence="6" id="KW-1185">Reference proteome</keyword>
<sequence>MSDECPLNRKVLPMSNVRGRPVQESLKIRHYVMNLIYTHPGEAVMLPSSVELSRMFGVARSTVTLVLQALTREGYIEGKRGIGTFTKCNGTFFPDRRKAPLVGLLYGDGKFFFYEYSAWSLLSCTGRSLTRSLRMVRHLSLVSMSDDEMFNEIRSQYLDALVWFNASETRLPLIRRLEEAGILIVTCGELPEEAAVDNFRFDLHGSGREMGLRLLAEGRRRVFFAVENDASRSRLRGFEDAYREAGRKLDLHAFREEPSSSVFDQIAAKLEAGVIPDAFYTHGEYLSGILELLKMHHVDTVSQCRMLAEFHTIHTPEFCGIVSEVPFEELGDRIARRVSERLADASAPPVHVALPVPLKVLQAAR</sequence>
<evidence type="ECO:0000256" key="3">
    <source>
        <dbReference type="ARBA" id="ARBA00023163"/>
    </source>
</evidence>
<dbReference type="PANTHER" id="PTHR30146">
    <property type="entry name" value="LACI-RELATED TRANSCRIPTIONAL REPRESSOR"/>
    <property type="match status" value="1"/>
</dbReference>
<name>A0A844FZP4_9BACT</name>
<comment type="caution">
    <text evidence="5">The sequence shown here is derived from an EMBL/GenBank/DDBJ whole genome shotgun (WGS) entry which is preliminary data.</text>
</comment>
<dbReference type="PRINTS" id="PR00035">
    <property type="entry name" value="HTHGNTR"/>
</dbReference>
<dbReference type="AlphaFoldDB" id="A0A844FZP4"/>
<evidence type="ECO:0000256" key="2">
    <source>
        <dbReference type="ARBA" id="ARBA00023125"/>
    </source>
</evidence>
<reference evidence="5 6" key="1">
    <citation type="submission" date="2019-08" db="EMBL/GenBank/DDBJ databases">
        <title>In-depth cultivation of the pig gut microbiome towards novel bacterial diversity and tailored functional studies.</title>
        <authorList>
            <person name="Wylensek D."/>
            <person name="Hitch T.C.A."/>
            <person name="Clavel T."/>
        </authorList>
    </citation>
    <scope>NUCLEOTIDE SEQUENCE [LARGE SCALE GENOMIC DNA]</scope>
    <source>
        <strain evidence="5 6">BBE-744-WT-12</strain>
    </source>
</reference>
<dbReference type="GO" id="GO:0003700">
    <property type="term" value="F:DNA-binding transcription factor activity"/>
    <property type="evidence" value="ECO:0007669"/>
    <property type="project" value="InterPro"/>
</dbReference>
<keyword evidence="2" id="KW-0238">DNA-binding</keyword>
<dbReference type="PANTHER" id="PTHR30146:SF109">
    <property type="entry name" value="HTH-TYPE TRANSCRIPTIONAL REGULATOR GALS"/>
    <property type="match status" value="1"/>
</dbReference>
<proteinExistence type="predicted"/>
<dbReference type="GO" id="GO:0000976">
    <property type="term" value="F:transcription cis-regulatory region binding"/>
    <property type="evidence" value="ECO:0007669"/>
    <property type="project" value="TreeGrafter"/>
</dbReference>
<dbReference type="SUPFAM" id="SSF46785">
    <property type="entry name" value="Winged helix' DNA-binding domain"/>
    <property type="match status" value="1"/>
</dbReference>
<evidence type="ECO:0000313" key="6">
    <source>
        <dbReference type="Proteomes" id="UP000435649"/>
    </source>
</evidence>
<feature type="domain" description="HTH gntR-type" evidence="4">
    <location>
        <begin position="22"/>
        <end position="89"/>
    </location>
</feature>
<keyword evidence="1" id="KW-0805">Transcription regulation</keyword>
<evidence type="ECO:0000313" key="5">
    <source>
        <dbReference type="EMBL" id="MST96383.1"/>
    </source>
</evidence>
<dbReference type="Pfam" id="PF00392">
    <property type="entry name" value="GntR"/>
    <property type="match status" value="1"/>
</dbReference>
<organism evidence="5 6">
    <name type="scientific">Victivallis lenta</name>
    <dbReference type="NCBI Taxonomy" id="2606640"/>
    <lineage>
        <taxon>Bacteria</taxon>
        <taxon>Pseudomonadati</taxon>
        <taxon>Lentisphaerota</taxon>
        <taxon>Lentisphaeria</taxon>
        <taxon>Victivallales</taxon>
        <taxon>Victivallaceae</taxon>
        <taxon>Victivallis</taxon>
    </lineage>
</organism>
<dbReference type="Gene3D" id="3.40.50.2300">
    <property type="match status" value="2"/>
</dbReference>
<dbReference type="Pfam" id="PF00532">
    <property type="entry name" value="Peripla_BP_1"/>
    <property type="match status" value="1"/>
</dbReference>
<dbReference type="Gene3D" id="1.10.10.10">
    <property type="entry name" value="Winged helix-like DNA-binding domain superfamily/Winged helix DNA-binding domain"/>
    <property type="match status" value="1"/>
</dbReference>
<dbReference type="InterPro" id="IPR036388">
    <property type="entry name" value="WH-like_DNA-bd_sf"/>
</dbReference>
<protein>
    <submittedName>
        <fullName evidence="5">GntR family transcriptional regulator</fullName>
    </submittedName>
</protein>
<dbReference type="PROSITE" id="PS50949">
    <property type="entry name" value="HTH_GNTR"/>
    <property type="match status" value="1"/>
</dbReference>
<accession>A0A844FZP4</accession>
<dbReference type="SUPFAM" id="SSF53822">
    <property type="entry name" value="Periplasmic binding protein-like I"/>
    <property type="match status" value="1"/>
</dbReference>
<evidence type="ECO:0000259" key="4">
    <source>
        <dbReference type="PROSITE" id="PS50949"/>
    </source>
</evidence>
<evidence type="ECO:0000256" key="1">
    <source>
        <dbReference type="ARBA" id="ARBA00023015"/>
    </source>
</evidence>
<gene>
    <name evidence="5" type="ORF">FYJ85_04895</name>
</gene>
<dbReference type="InterPro" id="IPR036390">
    <property type="entry name" value="WH_DNA-bd_sf"/>
</dbReference>
<dbReference type="InterPro" id="IPR028082">
    <property type="entry name" value="Peripla_BP_I"/>
</dbReference>
<dbReference type="EMBL" id="VUNS01000003">
    <property type="protein sequence ID" value="MST96383.1"/>
    <property type="molecule type" value="Genomic_DNA"/>
</dbReference>
<dbReference type="Proteomes" id="UP000435649">
    <property type="component" value="Unassembled WGS sequence"/>
</dbReference>
<dbReference type="InterPro" id="IPR001761">
    <property type="entry name" value="Peripla_BP/Lac1_sug-bd_dom"/>
</dbReference>
<keyword evidence="3" id="KW-0804">Transcription</keyword>